<evidence type="ECO:0000259" key="5">
    <source>
        <dbReference type="Pfam" id="PF11819"/>
    </source>
</evidence>
<accession>A0A834BY88</accession>
<comment type="caution">
    <text evidence="6">The sequence shown here is derived from an EMBL/GenBank/DDBJ whole genome shotgun (WGS) entry which is preliminary data.</text>
</comment>
<feature type="compositionally biased region" description="Low complexity" evidence="4">
    <location>
        <begin position="597"/>
        <end position="606"/>
    </location>
</feature>
<dbReference type="InterPro" id="IPR047176">
    <property type="entry name" value="FRMD4A/B"/>
</dbReference>
<protein>
    <submittedName>
        <fullName evidence="6">FERM domain-containing protein 4B</fullName>
    </submittedName>
</protein>
<dbReference type="Pfam" id="PF11819">
    <property type="entry name" value="CUPID"/>
    <property type="match status" value="1"/>
</dbReference>
<proteinExistence type="predicted"/>
<dbReference type="GO" id="GO:0005912">
    <property type="term" value="C:adherens junction"/>
    <property type="evidence" value="ECO:0007669"/>
    <property type="project" value="TreeGrafter"/>
</dbReference>
<dbReference type="PANTHER" id="PTHR46079">
    <property type="entry name" value="FERM DOMAIN-CONTAINING PROTEIN 4"/>
    <property type="match status" value="1"/>
</dbReference>
<feature type="region of interest" description="Disordered" evidence="4">
    <location>
        <begin position="581"/>
        <end position="624"/>
    </location>
</feature>
<feature type="region of interest" description="Disordered" evidence="4">
    <location>
        <begin position="306"/>
        <end position="343"/>
    </location>
</feature>
<dbReference type="InterPro" id="IPR021774">
    <property type="entry name" value="CUPID"/>
</dbReference>
<evidence type="ECO:0000256" key="3">
    <source>
        <dbReference type="ARBA" id="ARBA00023054"/>
    </source>
</evidence>
<reference evidence="6" key="1">
    <citation type="journal article" name="BMC Genomics">
        <title>Long-read sequencing and de novo genome assembly of marine medaka (Oryzias melastigma).</title>
        <authorList>
            <person name="Liang P."/>
            <person name="Saqib H.S.A."/>
            <person name="Ni X."/>
            <person name="Shen Y."/>
        </authorList>
    </citation>
    <scope>NUCLEOTIDE SEQUENCE</scope>
    <source>
        <strain evidence="6">Bigg-433</strain>
    </source>
</reference>
<dbReference type="GO" id="GO:0005737">
    <property type="term" value="C:cytoplasm"/>
    <property type="evidence" value="ECO:0007669"/>
    <property type="project" value="UniProtKB-SubCell"/>
</dbReference>
<feature type="region of interest" description="Disordered" evidence="4">
    <location>
        <begin position="161"/>
        <end position="213"/>
    </location>
</feature>
<sequence length="624" mass="69980">MDFTEVSAQPASILSSVGSKDPVILSSNASLISTGSADSDVSDKKRKEKIAEFKKNEKDLQEKLKQKIQELKRICLREAELTGRIPKEYPYDAEEMVPEVARCVRAPFRRKDPSDKDPLFRDLESTFALQQKIVESSKRIVSEGDLYKTLKSKRRYDYMNAGRNQEEKPGNGLKITKGRKPSQVVSLMSTDEVDSSELSSPSLSLDDNSDLGSQREQFGTVQYSTVLHHAKTLQIPQMKDRQAAAHDQLAVSRLNQSNCKSLHYCQIDARPSSSSRSRPSSRHLYDSHITPPTLLPSYCSTQLRLEKTSHPVRQRSGSLESLSQMTMESKSPPPSFGVFPAQRSSSTEVLDDVSSYTSQSSVEYNAPASSAHRRGHRKDIYNNTGSMPNLLESESLWYQNPPHTQCPTAYYVTGYPRYRKPEPYSPYGESERYCSYYPHYHATQGPHHSDSMHSHYASNDTDGVTYNTYGSLGPAGNHPPFPSSMQPSKSFQKALVAEHLKGWFQRNATQRPGAHYYDYDRVSQQSLRSQHSAVVYAQNNRNAPCSSVSLSSNGNWNAYRSDGPSLDQLNSSYFYNAGSSSLSNHSRSYRDVNPLESHSSQMHSSSAQGEQICWHEDSEPGTIV</sequence>
<dbReference type="GO" id="GO:0090162">
    <property type="term" value="P:establishment of epithelial cell polarity"/>
    <property type="evidence" value="ECO:0007669"/>
    <property type="project" value="InterPro"/>
</dbReference>
<keyword evidence="2" id="KW-0963">Cytoplasm</keyword>
<dbReference type="Proteomes" id="UP000646548">
    <property type="component" value="Unassembled WGS sequence"/>
</dbReference>
<feature type="region of interest" description="Disordered" evidence="4">
    <location>
        <begin position="268"/>
        <end position="289"/>
    </location>
</feature>
<evidence type="ECO:0000256" key="1">
    <source>
        <dbReference type="ARBA" id="ARBA00004496"/>
    </source>
</evidence>
<feature type="compositionally biased region" description="Polar residues" evidence="4">
    <location>
        <begin position="315"/>
        <end position="329"/>
    </location>
</feature>
<gene>
    <name evidence="6" type="ORF">FQA47_008607</name>
</gene>
<dbReference type="PANTHER" id="PTHR46079:SF1">
    <property type="entry name" value="FERM DOMAIN-CONTAINING PROTEIN 4B"/>
    <property type="match status" value="1"/>
</dbReference>
<feature type="domain" description="Cytohesin Ubiquitin Protein Inducing" evidence="5">
    <location>
        <begin position="19"/>
        <end position="148"/>
    </location>
</feature>
<evidence type="ECO:0000256" key="2">
    <source>
        <dbReference type="ARBA" id="ARBA00022490"/>
    </source>
</evidence>
<organism evidence="6 7">
    <name type="scientific">Oryzias melastigma</name>
    <name type="common">Marine medaka</name>
    <dbReference type="NCBI Taxonomy" id="30732"/>
    <lineage>
        <taxon>Eukaryota</taxon>
        <taxon>Metazoa</taxon>
        <taxon>Chordata</taxon>
        <taxon>Craniata</taxon>
        <taxon>Vertebrata</taxon>
        <taxon>Euteleostomi</taxon>
        <taxon>Actinopterygii</taxon>
        <taxon>Neopterygii</taxon>
        <taxon>Teleostei</taxon>
        <taxon>Neoteleostei</taxon>
        <taxon>Acanthomorphata</taxon>
        <taxon>Ovalentaria</taxon>
        <taxon>Atherinomorphae</taxon>
        <taxon>Beloniformes</taxon>
        <taxon>Adrianichthyidae</taxon>
        <taxon>Oryziinae</taxon>
        <taxon>Oryzias</taxon>
    </lineage>
</organism>
<dbReference type="AlphaFoldDB" id="A0A834BY88"/>
<comment type="subcellular location">
    <subcellularLocation>
        <location evidence="1">Cytoplasm</location>
    </subcellularLocation>
</comment>
<dbReference type="EMBL" id="WKFB01000960">
    <property type="protein sequence ID" value="KAF6716456.1"/>
    <property type="molecule type" value="Genomic_DNA"/>
</dbReference>
<feature type="compositionally biased region" description="Low complexity" evidence="4">
    <location>
        <begin position="196"/>
        <end position="212"/>
    </location>
</feature>
<keyword evidence="3" id="KW-0175">Coiled coil</keyword>
<dbReference type="GO" id="GO:0005923">
    <property type="term" value="C:bicellular tight junction"/>
    <property type="evidence" value="ECO:0007669"/>
    <property type="project" value="TreeGrafter"/>
</dbReference>
<evidence type="ECO:0000313" key="7">
    <source>
        <dbReference type="Proteomes" id="UP000646548"/>
    </source>
</evidence>
<evidence type="ECO:0000256" key="4">
    <source>
        <dbReference type="SAM" id="MobiDB-lite"/>
    </source>
</evidence>
<feature type="region of interest" description="Disordered" evidence="4">
    <location>
        <begin position="358"/>
        <end position="385"/>
    </location>
</feature>
<name>A0A834BY88_ORYME</name>
<evidence type="ECO:0000313" key="6">
    <source>
        <dbReference type="EMBL" id="KAF6716456.1"/>
    </source>
</evidence>